<comment type="caution">
    <text evidence="1">The sequence shown here is derived from an EMBL/GenBank/DDBJ whole genome shotgun (WGS) entry which is preliminary data.</text>
</comment>
<evidence type="ECO:0000313" key="1">
    <source>
        <dbReference type="EMBL" id="KAJ9103935.1"/>
    </source>
</evidence>
<sequence>MEAKLWVVSTQVLAIANQESDPKSTCLAIAELRITQQGVGWKSNPVEGKESQVVTFSGSEIKFATWMRTARNFLLRLSLSKGQRHSFENLAREDLDALKKAIETVTNGNVHLDVKDVSLKGWNWGKADVQANDLAFLVQQRVSFEVPLAAISNSNMAGKNEVALEFSPPSAPERSNRPPDELMEMRFYIPQRTGKKRSGSKEDGEASDEDADDEREEEEEDYDEEGNPISAAEAFHNAITTRAEIKEQAGDAIVTLPDVSVPTPRGRYDIELHADHLRLHGKTYDYKIPYKHIHRMFLLPKPDATFQQLIVGLEPPLRQGQTRYPWLVMQWPDGEEIDLTLNIDDDDLNRKYPGLQKDWSQQTYIVVGQLMGKLSGREVVDNTTFRSVTNNGQNTAVKASVKAVQGDLHFLEKSMLFVAKQPILIDYNQISKASFSRVTGALRTCDITIKLKSDVEHTFTSINKDDFPAIKSYLRERNVKVKEQSDASAMRDIDKMDLGSEDDDEEEQPARGAAKARPSAPGDMDDDSEAEDEDFQADTSDEGSPSESDSEVSDGAVSDDMVGGKKKGDGTSAAKDKGSAAGKGNGAAAAPAKPKTASKPKAPKPAATNAKQSTKSKETVDTDEDDDVMEVDDEDQPPKSKKQKTD</sequence>
<protein>
    <submittedName>
        <fullName evidence="1">Uncharacterized protein</fullName>
    </submittedName>
</protein>
<gene>
    <name evidence="1" type="ORF">QFC21_002398</name>
</gene>
<organism evidence="1 2">
    <name type="scientific">Naganishia friedmannii</name>
    <dbReference type="NCBI Taxonomy" id="89922"/>
    <lineage>
        <taxon>Eukaryota</taxon>
        <taxon>Fungi</taxon>
        <taxon>Dikarya</taxon>
        <taxon>Basidiomycota</taxon>
        <taxon>Agaricomycotina</taxon>
        <taxon>Tremellomycetes</taxon>
        <taxon>Filobasidiales</taxon>
        <taxon>Filobasidiaceae</taxon>
        <taxon>Naganishia</taxon>
    </lineage>
</organism>
<reference evidence="1" key="1">
    <citation type="submission" date="2023-04" db="EMBL/GenBank/DDBJ databases">
        <title>Draft Genome sequencing of Naganishia species isolated from polar environments using Oxford Nanopore Technology.</title>
        <authorList>
            <person name="Leo P."/>
            <person name="Venkateswaran K."/>
        </authorList>
    </citation>
    <scope>NUCLEOTIDE SEQUENCE</scope>
    <source>
        <strain evidence="1">MNA-CCFEE 5423</strain>
    </source>
</reference>
<accession>A0ACC2VYK2</accession>
<name>A0ACC2VYK2_9TREE</name>
<evidence type="ECO:0000313" key="2">
    <source>
        <dbReference type="Proteomes" id="UP001227268"/>
    </source>
</evidence>
<dbReference type="Proteomes" id="UP001227268">
    <property type="component" value="Unassembled WGS sequence"/>
</dbReference>
<proteinExistence type="predicted"/>
<keyword evidence="2" id="KW-1185">Reference proteome</keyword>
<dbReference type="EMBL" id="JASBWT010000006">
    <property type="protein sequence ID" value="KAJ9103935.1"/>
    <property type="molecule type" value="Genomic_DNA"/>
</dbReference>